<organism evidence="3 4">
    <name type="scientific">Candidatus Liberibacter solanacearum</name>
    <dbReference type="NCBI Taxonomy" id="556287"/>
    <lineage>
        <taxon>Bacteria</taxon>
        <taxon>Pseudomonadati</taxon>
        <taxon>Pseudomonadota</taxon>
        <taxon>Alphaproteobacteria</taxon>
        <taxon>Hyphomicrobiales</taxon>
        <taxon>Rhizobiaceae</taxon>
        <taxon>Liberibacter</taxon>
    </lineage>
</organism>
<dbReference type="CDD" id="cd00198">
    <property type="entry name" value="vWFA"/>
    <property type="match status" value="1"/>
</dbReference>
<evidence type="ECO:0000313" key="3">
    <source>
        <dbReference type="EMBL" id="ONI60324.1"/>
    </source>
</evidence>
<dbReference type="InterPro" id="IPR036465">
    <property type="entry name" value="vWFA_dom_sf"/>
</dbReference>
<dbReference type="RefSeq" id="WP_076969168.1">
    <property type="nucleotide sequence ID" value="NZ_LVWB01000002.1"/>
</dbReference>
<reference evidence="3 4" key="1">
    <citation type="journal article" date="2017" name="PLoS ONE">
        <title>Genomic sequence of 'Candidatus Liberibacter solanacearum' haplotype C and its comparison with haplotype A and B genomes.</title>
        <authorList>
            <person name="Wang J."/>
            <person name="Haapalainen M."/>
            <person name="Schott T."/>
            <person name="Thompson S.M."/>
            <person name="Smith G.R."/>
            <person name="Nissinen A.I."/>
            <person name="Pirhonen M."/>
        </authorList>
    </citation>
    <scope>NUCLEOTIDE SEQUENCE [LARGE SCALE GENOMIC DNA]</scope>
    <source>
        <strain evidence="3 4">FIN111</strain>
    </source>
</reference>
<dbReference type="SUPFAM" id="SSF53300">
    <property type="entry name" value="vWA-like"/>
    <property type="match status" value="1"/>
</dbReference>
<dbReference type="PROSITE" id="PS50234">
    <property type="entry name" value="VWFA"/>
    <property type="match status" value="1"/>
</dbReference>
<sequence>MNLLRTFLFNFKKIILSPKANFSILFSVMFISILLVIGLLMYVLDYYHKKNAMENANTSAILSGASKMISRISYFGDNMSSHTHRAIVDDVTRFIKSYIKEALLLDSSVFNISEKNIISQNSKVSITRKPHSNVFHELNNQSVLQNKKTFYHMSVETFYDYHVKFFDNLLNKKINTKIISFVPALVKIDTGEHPPFFVQLVVDLSASMSCLMDSDPEHATEFSICGKSKKNSKMDALKKAVLLFLDSVDRGSKTQKDTHYIGLTGYTTRVEKNIEPSWGTGKVRKYIVEEIDANMLGQTDSTPAMKKAYQILTSDKKRNFIRNILHKRIKIPFLPFQKFLIFLTDGENNDPKSDMKTIKICEKAKKNSIKILTISINASSNGKRLLKKCVSAPEYYYNGIDTGSLLRVFQEISTLITHYKYQVILKK</sequence>
<dbReference type="Gene3D" id="3.40.50.410">
    <property type="entry name" value="von Willebrand factor, type A domain"/>
    <property type="match status" value="1"/>
</dbReference>
<dbReference type="OrthoDB" id="7522752at2"/>
<feature type="domain" description="VWFA" evidence="2">
    <location>
        <begin position="197"/>
        <end position="412"/>
    </location>
</feature>
<feature type="transmembrane region" description="Helical" evidence="1">
    <location>
        <begin position="20"/>
        <end position="44"/>
    </location>
</feature>
<dbReference type="Proteomes" id="UP000189542">
    <property type="component" value="Unassembled WGS sequence"/>
</dbReference>
<gene>
    <name evidence="3" type="ORF">AYO25_00460</name>
</gene>
<comment type="caution">
    <text evidence="3">The sequence shown here is derived from an EMBL/GenBank/DDBJ whole genome shotgun (WGS) entry which is preliminary data.</text>
</comment>
<evidence type="ECO:0000259" key="2">
    <source>
        <dbReference type="PROSITE" id="PS50234"/>
    </source>
</evidence>
<protein>
    <submittedName>
        <fullName evidence="3">VWA domain-containing protein</fullName>
    </submittedName>
</protein>
<dbReference type="Pfam" id="PF00092">
    <property type="entry name" value="VWA"/>
    <property type="match status" value="1"/>
</dbReference>
<evidence type="ECO:0000256" key="1">
    <source>
        <dbReference type="SAM" id="Phobius"/>
    </source>
</evidence>
<dbReference type="EMBL" id="LVWB01000002">
    <property type="protein sequence ID" value="ONI60324.1"/>
    <property type="molecule type" value="Genomic_DNA"/>
</dbReference>
<keyword evidence="1" id="KW-0812">Transmembrane</keyword>
<dbReference type="AlphaFoldDB" id="A0A1V2N9F2"/>
<dbReference type="SMART" id="SM00327">
    <property type="entry name" value="VWA"/>
    <property type="match status" value="1"/>
</dbReference>
<evidence type="ECO:0000313" key="4">
    <source>
        <dbReference type="Proteomes" id="UP000189542"/>
    </source>
</evidence>
<accession>A0A1V2N9F2</accession>
<keyword evidence="1" id="KW-1133">Transmembrane helix</keyword>
<name>A0A1V2N9F2_9HYPH</name>
<keyword evidence="1" id="KW-0472">Membrane</keyword>
<proteinExistence type="predicted"/>
<dbReference type="InterPro" id="IPR002035">
    <property type="entry name" value="VWF_A"/>
</dbReference>